<protein>
    <submittedName>
        <fullName evidence="1">Uncharacterized protein</fullName>
    </submittedName>
</protein>
<sequence length="280" mass="32156">FFLKIHIVLLFYNHFNYMFHSGYYHSSALIGSLPSIAAKTKVKILSWSFSEAQAGKAASDRIASFVKRKMRSYKDAMHNVITPEEMFYAINATKQLRGVSVYVANVVEEKKSTTKIPHISDLGHFDIHGNSAKGWRFYLIGPGIEIHGLNPSIGKFTIVETKNKVKLEGDSLTEPPGAWEEPWFWLLRPERSPMFNQEPHDFDDEIVTIKSLITVLTLKKPRTRFTRALFDGCDENDIMEEVEPSEEDITMTDEQMHEFILPHLSHFFSDIKNPIYSDIP</sequence>
<reference evidence="1" key="1">
    <citation type="submission" date="2023-10" db="EMBL/GenBank/DDBJ databases">
        <title>Genome assembly of Pristionchus species.</title>
        <authorList>
            <person name="Yoshida K."/>
            <person name="Sommer R.J."/>
        </authorList>
    </citation>
    <scope>NUCLEOTIDE SEQUENCE</scope>
    <source>
        <strain evidence="1">RS5133</strain>
    </source>
</reference>
<feature type="non-terminal residue" evidence="1">
    <location>
        <position position="1"/>
    </location>
</feature>
<evidence type="ECO:0000313" key="2">
    <source>
        <dbReference type="Proteomes" id="UP001432322"/>
    </source>
</evidence>
<comment type="caution">
    <text evidence="1">The sequence shown here is derived from an EMBL/GenBank/DDBJ whole genome shotgun (WGS) entry which is preliminary data.</text>
</comment>
<gene>
    <name evidence="1" type="ORF">PFISCL1PPCAC_13095</name>
</gene>
<keyword evidence="2" id="KW-1185">Reference proteome</keyword>
<organism evidence="1 2">
    <name type="scientific">Pristionchus fissidentatus</name>
    <dbReference type="NCBI Taxonomy" id="1538716"/>
    <lineage>
        <taxon>Eukaryota</taxon>
        <taxon>Metazoa</taxon>
        <taxon>Ecdysozoa</taxon>
        <taxon>Nematoda</taxon>
        <taxon>Chromadorea</taxon>
        <taxon>Rhabditida</taxon>
        <taxon>Rhabditina</taxon>
        <taxon>Diplogasteromorpha</taxon>
        <taxon>Diplogasteroidea</taxon>
        <taxon>Neodiplogasteridae</taxon>
        <taxon>Pristionchus</taxon>
    </lineage>
</organism>
<dbReference type="PANTHER" id="PTHR33845:SF1">
    <property type="entry name" value="C2H2-TYPE DOMAIN-CONTAINING PROTEIN"/>
    <property type="match status" value="1"/>
</dbReference>
<dbReference type="PANTHER" id="PTHR33845">
    <property type="entry name" value="C2H2-TYPE DOMAIN-CONTAINING PROTEIN"/>
    <property type="match status" value="1"/>
</dbReference>
<dbReference type="EMBL" id="BTSY01000004">
    <property type="protein sequence ID" value="GMT21798.1"/>
    <property type="molecule type" value="Genomic_DNA"/>
</dbReference>
<dbReference type="AlphaFoldDB" id="A0AAV5VQN6"/>
<feature type="non-terminal residue" evidence="1">
    <location>
        <position position="280"/>
    </location>
</feature>
<dbReference type="Proteomes" id="UP001432322">
    <property type="component" value="Unassembled WGS sequence"/>
</dbReference>
<accession>A0AAV5VQN6</accession>
<evidence type="ECO:0000313" key="1">
    <source>
        <dbReference type="EMBL" id="GMT21798.1"/>
    </source>
</evidence>
<name>A0AAV5VQN6_9BILA</name>
<proteinExistence type="predicted"/>